<evidence type="ECO:0000313" key="2">
    <source>
        <dbReference type="Proteomes" id="UP000009170"/>
    </source>
</evidence>
<proteinExistence type="predicted"/>
<dbReference type="Proteomes" id="UP000009170">
    <property type="component" value="Unassembled WGS sequence"/>
</dbReference>
<dbReference type="KEGG" id="ota:OT_ostta11g01360"/>
<dbReference type="AlphaFoldDB" id="A0A090MA57"/>
<dbReference type="GeneID" id="9832392"/>
<comment type="caution">
    <text evidence="1">The sequence shown here is derived from an EMBL/GenBank/DDBJ whole genome shotgun (WGS) entry which is preliminary data.</text>
</comment>
<evidence type="ECO:0000313" key="1">
    <source>
        <dbReference type="EMBL" id="CEF99612.1"/>
    </source>
</evidence>
<reference evidence="1 2" key="2">
    <citation type="journal article" date="2014" name="BMC Genomics">
        <title>An improved genome of the model marine alga Ostreococcus tauri unfolds by assessing Illumina de novo assemblies.</title>
        <authorList>
            <person name="Blanc-Mathieu R."/>
            <person name="Verhelst B."/>
            <person name="Derelle E."/>
            <person name="Rombauts S."/>
            <person name="Bouget F.Y."/>
            <person name="Carre I."/>
            <person name="Chateau A."/>
            <person name="Eyre-Walker A."/>
            <person name="Grimsley N."/>
            <person name="Moreau H."/>
            <person name="Piegu B."/>
            <person name="Rivals E."/>
            <person name="Schackwitz W."/>
            <person name="Van de Peer Y."/>
            <person name="Piganeau G."/>
        </authorList>
    </citation>
    <scope>NUCLEOTIDE SEQUENCE [LARGE SCALE GENOMIC DNA]</scope>
    <source>
        <strain evidence="2">OTTH 0595 / CCAP 157/2 / RCC745</strain>
    </source>
</reference>
<dbReference type="EMBL" id="CAID01000011">
    <property type="protein sequence ID" value="CEF99612.1"/>
    <property type="molecule type" value="Genomic_DNA"/>
</dbReference>
<keyword evidence="2" id="KW-1185">Reference proteome</keyword>
<reference evidence="2" key="1">
    <citation type="journal article" date="2006" name="Proc. Natl. Acad. Sci. U.S.A.">
        <title>Genome analysis of the smallest free-living eukaryote Ostreococcus tauri unveils many unique features.</title>
        <authorList>
            <person name="Derelle E."/>
            <person name="Ferraz C."/>
            <person name="Rombauts S."/>
            <person name="Rouze P."/>
            <person name="Worden A.Z."/>
            <person name="Robbens S."/>
            <person name="Partensky F."/>
            <person name="Degroeve S."/>
            <person name="Echeynie S."/>
            <person name="Cooke R."/>
            <person name="Saeys Y."/>
            <person name="Wuyts J."/>
            <person name="Jabbari K."/>
            <person name="Bowler C."/>
            <person name="Panaud O."/>
            <person name="Piegu B."/>
            <person name="Ball S.G."/>
            <person name="Ral J.-P."/>
            <person name="Bouget F.-Y."/>
            <person name="Piganeau G."/>
            <person name="De Baets B."/>
            <person name="Picard A."/>
            <person name="Delseny M."/>
            <person name="Demaille J."/>
            <person name="Van de Peer Y."/>
            <person name="Moreau H."/>
        </authorList>
    </citation>
    <scope>NUCLEOTIDE SEQUENCE [LARGE SCALE GENOMIC DNA]</scope>
    <source>
        <strain evidence="2">OTTH 0595 / CCAP 157/2 / RCC745</strain>
    </source>
</reference>
<accession>A0A090MA57</accession>
<name>A0A090MA57_OSTTA</name>
<dbReference type="InParanoid" id="A0A090MA57"/>
<organism evidence="1 2">
    <name type="scientific">Ostreococcus tauri</name>
    <name type="common">Marine green alga</name>
    <dbReference type="NCBI Taxonomy" id="70448"/>
    <lineage>
        <taxon>Eukaryota</taxon>
        <taxon>Viridiplantae</taxon>
        <taxon>Chlorophyta</taxon>
        <taxon>Mamiellophyceae</taxon>
        <taxon>Mamiellales</taxon>
        <taxon>Bathycoccaceae</taxon>
        <taxon>Ostreococcus</taxon>
    </lineage>
</organism>
<dbReference type="RefSeq" id="XP_003081949.2">
    <property type="nucleotide sequence ID" value="XM_003081901.2"/>
</dbReference>
<sequence length="156" mass="17227">MSRAVAARCARALSALTASSSAPVAIVQTARASTRDAFASSRVLSSSLLLMNSRSFSVVSTPPTHSAYGVTDSEIFEVPSEALERASDASAVKKPTKRKNHIKRMLAREAFRRENARVHKENKRRAIAERDVKRLEKWRSAVALKKELEESMGTRD</sequence>
<dbReference type="OrthoDB" id="10597388at2759"/>
<protein>
    <submittedName>
        <fullName evidence="1">Unnamed product</fullName>
    </submittedName>
</protein>
<gene>
    <name evidence="1" type="ORF">OT_ostta11g01360</name>
</gene>